<feature type="chain" id="PRO_5043852972" evidence="1">
    <location>
        <begin position="20"/>
        <end position="390"/>
    </location>
</feature>
<dbReference type="Proteomes" id="UP001497382">
    <property type="component" value="Unassembled WGS sequence"/>
</dbReference>
<dbReference type="AlphaFoldDB" id="A0AAV1Z9K2"/>
<accession>A0AAV1Z9K2</accession>
<reference evidence="2 3" key="1">
    <citation type="submission" date="2024-04" db="EMBL/GenBank/DDBJ databases">
        <authorList>
            <person name="Rising A."/>
            <person name="Reimegard J."/>
            <person name="Sonavane S."/>
            <person name="Akerstrom W."/>
            <person name="Nylinder S."/>
            <person name="Hedman E."/>
            <person name="Kallberg Y."/>
        </authorList>
    </citation>
    <scope>NUCLEOTIDE SEQUENCE [LARGE SCALE GENOMIC DNA]</scope>
</reference>
<evidence type="ECO:0000313" key="2">
    <source>
        <dbReference type="EMBL" id="CAL1268295.1"/>
    </source>
</evidence>
<comment type="caution">
    <text evidence="2">The sequence shown here is derived from an EMBL/GenBank/DDBJ whole genome shotgun (WGS) entry which is preliminary data.</text>
</comment>
<protein>
    <submittedName>
        <fullName evidence="2">Uncharacterized protein</fullName>
    </submittedName>
</protein>
<sequence length="390" mass="43483">MAVALACLGILIYAQHSSAQGDVYVSMRGNYSHFNESCYCQDIRICKPAVASLAIGGWPAICGSVRNIVPKVCCDTPLVLGGALMRKMEEEMEWRAQWNGQLNTDCHSSCTDIRICTAAKASLALGGFPKVCGFVDYVVPKVCCEYPFVLGNALERKIKEEKERHALSSYWNYTHFNENCYCEDIRICKRAVASLAIGGWPPICGWVSNVVPKVCCEIPIVLGGALMRKIEEEKEWRTLWNDHFTPCSGCTDIRICTEAVASLAIGGFPPVCGLVDDFVPKVCCSKTEVLGKALRRKIEEEKERHSYCGRAIYEPRLSQVQHDFDKLLNSLPKVDESDPSRFDPPLENGFATWHVKSSQIELDFKRIINTLPDVDTSDPSRFNPPLGKKT</sequence>
<evidence type="ECO:0000256" key="1">
    <source>
        <dbReference type="SAM" id="SignalP"/>
    </source>
</evidence>
<gene>
    <name evidence="2" type="ORF">LARSCL_LOCUS4093</name>
</gene>
<evidence type="ECO:0000313" key="3">
    <source>
        <dbReference type="Proteomes" id="UP001497382"/>
    </source>
</evidence>
<feature type="signal peptide" evidence="1">
    <location>
        <begin position="1"/>
        <end position="19"/>
    </location>
</feature>
<dbReference type="EMBL" id="CAXIEN010000032">
    <property type="protein sequence ID" value="CAL1268295.1"/>
    <property type="molecule type" value="Genomic_DNA"/>
</dbReference>
<proteinExistence type="predicted"/>
<name>A0AAV1Z9K2_9ARAC</name>
<organism evidence="2 3">
    <name type="scientific">Larinioides sclopetarius</name>
    <dbReference type="NCBI Taxonomy" id="280406"/>
    <lineage>
        <taxon>Eukaryota</taxon>
        <taxon>Metazoa</taxon>
        <taxon>Ecdysozoa</taxon>
        <taxon>Arthropoda</taxon>
        <taxon>Chelicerata</taxon>
        <taxon>Arachnida</taxon>
        <taxon>Araneae</taxon>
        <taxon>Araneomorphae</taxon>
        <taxon>Entelegynae</taxon>
        <taxon>Araneoidea</taxon>
        <taxon>Araneidae</taxon>
        <taxon>Larinioides</taxon>
    </lineage>
</organism>
<keyword evidence="3" id="KW-1185">Reference proteome</keyword>
<keyword evidence="1" id="KW-0732">Signal</keyword>